<dbReference type="PANTHER" id="PTHR11590">
    <property type="entry name" value="PROTEIN-GLUTAMINE GAMMA-GLUTAMYLTRANSFERASE"/>
    <property type="match status" value="1"/>
</dbReference>
<comment type="caution">
    <text evidence="1">The sequence shown here is derived from an EMBL/GenBank/DDBJ whole genome shotgun (WGS) entry which is preliminary data.</text>
</comment>
<reference evidence="1" key="1">
    <citation type="submission" date="2021-06" db="EMBL/GenBank/DDBJ databases">
        <authorList>
            <person name="Hodson N. C."/>
            <person name="Mongue J. A."/>
            <person name="Jaron S. K."/>
        </authorList>
    </citation>
    <scope>NUCLEOTIDE SEQUENCE</scope>
</reference>
<evidence type="ECO:0000313" key="2">
    <source>
        <dbReference type="Proteomes" id="UP000708208"/>
    </source>
</evidence>
<evidence type="ECO:0000313" key="1">
    <source>
        <dbReference type="EMBL" id="CAG7817479.1"/>
    </source>
</evidence>
<dbReference type="GO" id="GO:0003810">
    <property type="term" value="F:protein-glutamine gamma-glutamyltransferase activity"/>
    <property type="evidence" value="ECO:0007669"/>
    <property type="project" value="TreeGrafter"/>
</dbReference>
<keyword evidence="2" id="KW-1185">Reference proteome</keyword>
<dbReference type="AlphaFoldDB" id="A0A8J2KR43"/>
<dbReference type="InterPro" id="IPR050779">
    <property type="entry name" value="Transglutaminase"/>
</dbReference>
<dbReference type="PANTHER" id="PTHR11590:SF69">
    <property type="entry name" value="RE08173P"/>
    <property type="match status" value="1"/>
</dbReference>
<sequence length="196" mass="22511">IILEVVSSVNTVILFPCSIGQRLSTHHAEHRNERHDVTNCYKPEEGTEEARRVKRNALERAHLDISRLNINEDPEVSLHAVLPKKAFIGQPFQFQVVVENKNASKKYAGTGWVQVYTAQSSNNKSDLIEEFQLEFDVGPKSKQPHSYTVAYEKYKDLLKDFDRTLLIQYSVSVTNENISSFGESYYCFSRPELQIE</sequence>
<feature type="non-terminal residue" evidence="1">
    <location>
        <position position="196"/>
    </location>
</feature>
<accession>A0A8J2KR43</accession>
<gene>
    <name evidence="1" type="ORF">AFUS01_LOCUS28045</name>
</gene>
<proteinExistence type="predicted"/>
<name>A0A8J2KR43_9HEXA</name>
<protein>
    <submittedName>
        <fullName evidence="1">Uncharacterized protein</fullName>
    </submittedName>
</protein>
<feature type="non-terminal residue" evidence="1">
    <location>
        <position position="1"/>
    </location>
</feature>
<dbReference type="EMBL" id="CAJVCH010395258">
    <property type="protein sequence ID" value="CAG7817479.1"/>
    <property type="molecule type" value="Genomic_DNA"/>
</dbReference>
<organism evidence="1 2">
    <name type="scientific">Allacma fusca</name>
    <dbReference type="NCBI Taxonomy" id="39272"/>
    <lineage>
        <taxon>Eukaryota</taxon>
        <taxon>Metazoa</taxon>
        <taxon>Ecdysozoa</taxon>
        <taxon>Arthropoda</taxon>
        <taxon>Hexapoda</taxon>
        <taxon>Collembola</taxon>
        <taxon>Symphypleona</taxon>
        <taxon>Sminthuridae</taxon>
        <taxon>Allacma</taxon>
    </lineage>
</organism>
<dbReference type="Proteomes" id="UP000708208">
    <property type="component" value="Unassembled WGS sequence"/>
</dbReference>